<dbReference type="InterPro" id="IPR058240">
    <property type="entry name" value="rSAM_sf"/>
</dbReference>
<dbReference type="SFLD" id="SFLDS00029">
    <property type="entry name" value="Radical_SAM"/>
    <property type="match status" value="1"/>
</dbReference>
<dbReference type="SMART" id="SM00729">
    <property type="entry name" value="Elp3"/>
    <property type="match status" value="1"/>
</dbReference>
<evidence type="ECO:0000256" key="3">
    <source>
        <dbReference type="ARBA" id="ARBA00022691"/>
    </source>
</evidence>
<protein>
    <submittedName>
        <fullName evidence="8">Radical SAM protein</fullName>
    </submittedName>
</protein>
<dbReference type="PANTHER" id="PTHR11228">
    <property type="entry name" value="RADICAL SAM DOMAIN PROTEIN"/>
    <property type="match status" value="1"/>
</dbReference>
<dbReference type="SUPFAM" id="SSF102114">
    <property type="entry name" value="Radical SAM enzymes"/>
    <property type="match status" value="1"/>
</dbReference>
<dbReference type="InterPro" id="IPR013785">
    <property type="entry name" value="Aldolase_TIM"/>
</dbReference>
<accession>A0A8J6TKH0</accession>
<dbReference type="GO" id="GO:0003824">
    <property type="term" value="F:catalytic activity"/>
    <property type="evidence" value="ECO:0007669"/>
    <property type="project" value="InterPro"/>
</dbReference>
<dbReference type="InterPro" id="IPR007197">
    <property type="entry name" value="rSAM"/>
</dbReference>
<dbReference type="EMBL" id="JACNIG010000024">
    <property type="protein sequence ID" value="MBC8430356.1"/>
    <property type="molecule type" value="Genomic_DNA"/>
</dbReference>
<evidence type="ECO:0000259" key="7">
    <source>
        <dbReference type="PROSITE" id="PS51918"/>
    </source>
</evidence>
<keyword evidence="2" id="KW-0004">4Fe-4S</keyword>
<organism evidence="8 9">
    <name type="scientific">Candidatus Desulfatibia vada</name>
    <dbReference type="NCBI Taxonomy" id="2841696"/>
    <lineage>
        <taxon>Bacteria</taxon>
        <taxon>Pseudomonadati</taxon>
        <taxon>Thermodesulfobacteriota</taxon>
        <taxon>Desulfobacteria</taxon>
        <taxon>Desulfobacterales</taxon>
        <taxon>Desulfobacterales incertae sedis</taxon>
        <taxon>Candidatus Desulfatibia</taxon>
    </lineage>
</organism>
<evidence type="ECO:0000313" key="8">
    <source>
        <dbReference type="EMBL" id="MBC8430356.1"/>
    </source>
</evidence>
<reference evidence="8 9" key="1">
    <citation type="submission" date="2020-08" db="EMBL/GenBank/DDBJ databases">
        <title>Bridging the membrane lipid divide: bacteria of the FCB group superphylum have the potential to synthesize archaeal ether lipids.</title>
        <authorList>
            <person name="Villanueva L."/>
            <person name="Von Meijenfeldt F.A.B."/>
            <person name="Westbye A.B."/>
            <person name="Yadav S."/>
            <person name="Hopmans E.C."/>
            <person name="Dutilh B.E."/>
            <person name="Sinninghe Damste J.S."/>
        </authorList>
    </citation>
    <scope>NUCLEOTIDE SEQUENCE [LARGE SCALE GENOMIC DNA]</scope>
    <source>
        <strain evidence="8">NIOZ-UU17</strain>
    </source>
</reference>
<evidence type="ECO:0000256" key="4">
    <source>
        <dbReference type="ARBA" id="ARBA00022723"/>
    </source>
</evidence>
<evidence type="ECO:0000256" key="1">
    <source>
        <dbReference type="ARBA" id="ARBA00001966"/>
    </source>
</evidence>
<dbReference type="AlphaFoldDB" id="A0A8J6TKH0"/>
<dbReference type="Pfam" id="PF04055">
    <property type="entry name" value="Radical_SAM"/>
    <property type="match status" value="1"/>
</dbReference>
<keyword evidence="3" id="KW-0949">S-adenosyl-L-methionine</keyword>
<dbReference type="InterPro" id="IPR017200">
    <property type="entry name" value="PqqE-like"/>
</dbReference>
<dbReference type="InterPro" id="IPR050377">
    <property type="entry name" value="Radical_SAM_PqqE_MftC-like"/>
</dbReference>
<evidence type="ECO:0000256" key="6">
    <source>
        <dbReference type="ARBA" id="ARBA00023014"/>
    </source>
</evidence>
<keyword evidence="5" id="KW-0408">Iron</keyword>
<keyword evidence="6" id="KW-0411">Iron-sulfur</keyword>
<dbReference type="GO" id="GO:0046872">
    <property type="term" value="F:metal ion binding"/>
    <property type="evidence" value="ECO:0007669"/>
    <property type="project" value="UniProtKB-KW"/>
</dbReference>
<name>A0A8J6TKH0_9BACT</name>
<gene>
    <name evidence="8" type="ORF">H8D96_00395</name>
</gene>
<dbReference type="GO" id="GO:0051539">
    <property type="term" value="F:4 iron, 4 sulfur cluster binding"/>
    <property type="evidence" value="ECO:0007669"/>
    <property type="project" value="UniProtKB-KW"/>
</dbReference>
<feature type="domain" description="Radical SAM core" evidence="7">
    <location>
        <begin position="2"/>
        <end position="215"/>
    </location>
</feature>
<proteinExistence type="predicted"/>
<comment type="cofactor">
    <cofactor evidence="1">
        <name>[4Fe-4S] cluster</name>
        <dbReference type="ChEBI" id="CHEBI:49883"/>
    </cofactor>
</comment>
<evidence type="ECO:0000313" key="9">
    <source>
        <dbReference type="Proteomes" id="UP000605201"/>
    </source>
</evidence>
<evidence type="ECO:0000256" key="2">
    <source>
        <dbReference type="ARBA" id="ARBA00022485"/>
    </source>
</evidence>
<dbReference type="PIRSF" id="PIRSF037420">
    <property type="entry name" value="PQQ_syn_pqqE"/>
    <property type="match status" value="1"/>
</dbReference>
<dbReference type="CDD" id="cd01335">
    <property type="entry name" value="Radical_SAM"/>
    <property type="match status" value="1"/>
</dbReference>
<dbReference type="PROSITE" id="PS51918">
    <property type="entry name" value="RADICAL_SAM"/>
    <property type="match status" value="1"/>
</dbReference>
<sequence length="364" mass="42681">MLTRLVTKRIVLQVGFSCNARCKFCYYKEELASGKVKDLTFSEVKKRLEEARRFGKNQIELSGGEPTIRKDIFQIAEYARQTGFRIVCVITNGLRTHDFDFCKKLQKSGVNEFLFSLHSPVGEEHDWLTGVKGSWKKVIQSIKNVEALGIPYRTNTVISNMNYSHLDQLYNVLKPFQPAAVNLLVYNPSTAEFPEKGEIVDYHIVGSKIKDFIEKYQKYFKTINVRWLPFCFLKGYEKNIRTQWQKLYEDQEWDPYFNIKFNKGPLAVLLSFLGGALIYPFKAPRYGQKNFYTLFNEIISSFRMVYYYKQDGPCKSCSLKKICTGLPRKYKNQKIVLEKYEGEIIRDPLFFCKEYTQNFESLRV</sequence>
<comment type="caution">
    <text evidence="8">The sequence shown here is derived from an EMBL/GenBank/DDBJ whole genome shotgun (WGS) entry which is preliminary data.</text>
</comment>
<dbReference type="PANTHER" id="PTHR11228:SF7">
    <property type="entry name" value="PQQA PEPTIDE CYCLASE"/>
    <property type="match status" value="1"/>
</dbReference>
<evidence type="ECO:0000256" key="5">
    <source>
        <dbReference type="ARBA" id="ARBA00023004"/>
    </source>
</evidence>
<keyword evidence="4" id="KW-0479">Metal-binding</keyword>
<dbReference type="SFLD" id="SFLDG01067">
    <property type="entry name" value="SPASM/twitch_domain_containing"/>
    <property type="match status" value="1"/>
</dbReference>
<dbReference type="SFLD" id="SFLDG01386">
    <property type="entry name" value="main_SPASM_domain-containing"/>
    <property type="match status" value="1"/>
</dbReference>
<dbReference type="Proteomes" id="UP000605201">
    <property type="component" value="Unassembled WGS sequence"/>
</dbReference>
<dbReference type="InterPro" id="IPR006638">
    <property type="entry name" value="Elp3/MiaA/NifB-like_rSAM"/>
</dbReference>
<dbReference type="Gene3D" id="3.20.20.70">
    <property type="entry name" value="Aldolase class I"/>
    <property type="match status" value="1"/>
</dbReference>